<dbReference type="InterPro" id="IPR007210">
    <property type="entry name" value="ABC_Gly_betaine_transp_sub-bd"/>
</dbReference>
<proteinExistence type="inferred from homology"/>
<feature type="transmembrane region" description="Helical" evidence="8">
    <location>
        <begin position="151"/>
        <end position="173"/>
    </location>
</feature>
<evidence type="ECO:0000256" key="7">
    <source>
        <dbReference type="ARBA" id="ARBA00035652"/>
    </source>
</evidence>
<dbReference type="InterPro" id="IPR035906">
    <property type="entry name" value="MetI-like_sf"/>
</dbReference>
<evidence type="ECO:0000256" key="1">
    <source>
        <dbReference type="ARBA" id="ARBA00004141"/>
    </source>
</evidence>
<dbReference type="SUPFAM" id="SSF161098">
    <property type="entry name" value="MetI-like"/>
    <property type="match status" value="1"/>
</dbReference>
<dbReference type="Pfam" id="PF04069">
    <property type="entry name" value="OpuAC"/>
    <property type="match status" value="1"/>
</dbReference>
<keyword evidence="4 8" id="KW-1133">Transmembrane helix</keyword>
<dbReference type="InterPro" id="IPR051204">
    <property type="entry name" value="ABC_transp_perm/SBD"/>
</dbReference>
<feature type="transmembrane region" description="Helical" evidence="8">
    <location>
        <begin position="179"/>
        <end position="199"/>
    </location>
</feature>
<feature type="transmembrane region" description="Helical" evidence="8">
    <location>
        <begin position="219"/>
        <end position="237"/>
    </location>
</feature>
<dbReference type="FunFam" id="1.10.3720.10:FF:000001">
    <property type="entry name" value="Glycine betaine ABC transporter, permease"/>
    <property type="match status" value="1"/>
</dbReference>
<dbReference type="Gene3D" id="3.40.190.120">
    <property type="entry name" value="Osmoprotection protein (prox), domain 2"/>
    <property type="match status" value="1"/>
</dbReference>
<evidence type="ECO:0000313" key="10">
    <source>
        <dbReference type="EMBL" id="MSR94622.1"/>
    </source>
</evidence>
<sequence>MLKEVWDLLITKQDFFGKLLLEHIEISLAAILIAVVWGGLVGVLISEYQKSAKPTLGVINFLYTVPSISMLGFLIPFSGIGNATAVIALTVYALLPMVRNTYTGMTNVDPAILEAAKGMGSTKKQILLRVQLPLAMPVILSGIRNMVTMTIALAGIASFIGAGGLGVAIYRGITTNNGAMTIAGSFLIALLALLVDFFLGIVEKRRNRHGREAKRQNRIMAAVAAILLICLVAGIVIPKDRGKEIHLATKPMTEQYILGEMLKYMLEQDTDLTVDLTQGVGGGTSNIAPAMESGEFDLYPEYTGTGWNMVLKRDNLYSEEQFAELQQEYQEQLNLTWQVMLGFNDTYGIAVRKEIAEQYGLQTYSDLQKVNGQLVFGAEYDFFERQDGYDKLCDTYDLSFRSTSDMDMGLKYQAINSGKIDIMPVNTTDGQLAQADVTVLKDDKGMYPSYQCGIVVRQEILDKYPELVPALQKLDRILTEADMQKMNYEVETEKKEPADVAKAFLKKKGLMKGGAR</sequence>
<comment type="similarity">
    <text evidence="8">Belongs to the binding-protein-dependent transport system permease family.</text>
</comment>
<name>A0A6N7V604_9FIRM</name>
<evidence type="ECO:0000256" key="3">
    <source>
        <dbReference type="ARBA" id="ARBA00022692"/>
    </source>
</evidence>
<comment type="similarity">
    <text evidence="6">In the C-terminal section; belongs to the OsmX family.</text>
</comment>
<evidence type="ECO:0000256" key="6">
    <source>
        <dbReference type="ARBA" id="ARBA00035642"/>
    </source>
</evidence>
<dbReference type="GO" id="GO:0043190">
    <property type="term" value="C:ATP-binding cassette (ABC) transporter complex"/>
    <property type="evidence" value="ECO:0007669"/>
    <property type="project" value="InterPro"/>
</dbReference>
<feature type="transmembrane region" description="Helical" evidence="8">
    <location>
        <begin position="80"/>
        <end position="98"/>
    </location>
</feature>
<dbReference type="GO" id="GO:0022857">
    <property type="term" value="F:transmembrane transporter activity"/>
    <property type="evidence" value="ECO:0007669"/>
    <property type="project" value="InterPro"/>
</dbReference>
<dbReference type="EMBL" id="VULY01000018">
    <property type="protein sequence ID" value="MSR94622.1"/>
    <property type="molecule type" value="Genomic_DNA"/>
</dbReference>
<evidence type="ECO:0000256" key="8">
    <source>
        <dbReference type="RuleBase" id="RU363032"/>
    </source>
</evidence>
<gene>
    <name evidence="10" type="ORF">FYJ34_10240</name>
</gene>
<evidence type="ECO:0000256" key="4">
    <source>
        <dbReference type="ARBA" id="ARBA00022989"/>
    </source>
</evidence>
<dbReference type="RefSeq" id="WP_154478332.1">
    <property type="nucleotide sequence ID" value="NZ_VULY01000018.1"/>
</dbReference>
<dbReference type="InterPro" id="IPR000515">
    <property type="entry name" value="MetI-like"/>
</dbReference>
<dbReference type="CDD" id="cd06261">
    <property type="entry name" value="TM_PBP2"/>
    <property type="match status" value="1"/>
</dbReference>
<evidence type="ECO:0000256" key="5">
    <source>
        <dbReference type="ARBA" id="ARBA00023136"/>
    </source>
</evidence>
<dbReference type="SUPFAM" id="SSF53850">
    <property type="entry name" value="Periplasmic binding protein-like II"/>
    <property type="match status" value="1"/>
</dbReference>
<keyword evidence="2 8" id="KW-0813">Transport</keyword>
<comment type="similarity">
    <text evidence="7">In the N-terminal section; belongs to the binding-protein-dependent transport system permease family.</text>
</comment>
<dbReference type="GO" id="GO:0031460">
    <property type="term" value="P:glycine betaine transport"/>
    <property type="evidence" value="ECO:0007669"/>
    <property type="project" value="TreeGrafter"/>
</dbReference>
<dbReference type="Pfam" id="PF00528">
    <property type="entry name" value="BPD_transp_1"/>
    <property type="match status" value="1"/>
</dbReference>
<dbReference type="PANTHER" id="PTHR30177:SF4">
    <property type="entry name" value="OSMOPROTECTANT IMPORT PERMEASE PROTEIN OSMW"/>
    <property type="match status" value="1"/>
</dbReference>
<comment type="caution">
    <text evidence="10">The sequence shown here is derived from an EMBL/GenBank/DDBJ whole genome shotgun (WGS) entry which is preliminary data.</text>
</comment>
<evidence type="ECO:0000313" key="11">
    <source>
        <dbReference type="Proteomes" id="UP000434409"/>
    </source>
</evidence>
<organism evidence="10 11">
    <name type="scientific">Suipraeoptans intestinalis</name>
    <dbReference type="NCBI Taxonomy" id="2606628"/>
    <lineage>
        <taxon>Bacteria</taxon>
        <taxon>Bacillati</taxon>
        <taxon>Bacillota</taxon>
        <taxon>Clostridia</taxon>
        <taxon>Lachnospirales</taxon>
        <taxon>Lachnospiraceae</taxon>
        <taxon>Suipraeoptans</taxon>
    </lineage>
</organism>
<dbReference type="Proteomes" id="UP000434409">
    <property type="component" value="Unassembled WGS sequence"/>
</dbReference>
<dbReference type="CDD" id="cd13612">
    <property type="entry name" value="PBP2_ProWX"/>
    <property type="match status" value="1"/>
</dbReference>
<accession>A0A6N7V604</accession>
<dbReference type="Gene3D" id="1.10.3720.10">
    <property type="entry name" value="MetI-like"/>
    <property type="match status" value="1"/>
</dbReference>
<feature type="transmembrane region" description="Helical" evidence="8">
    <location>
        <begin position="26"/>
        <end position="45"/>
    </location>
</feature>
<dbReference type="PANTHER" id="PTHR30177">
    <property type="entry name" value="GLYCINE BETAINE/L-PROLINE TRANSPORT SYSTEM PERMEASE PROTEIN PROW"/>
    <property type="match status" value="1"/>
</dbReference>
<evidence type="ECO:0000256" key="2">
    <source>
        <dbReference type="ARBA" id="ARBA00022448"/>
    </source>
</evidence>
<keyword evidence="3 8" id="KW-0812">Transmembrane</keyword>
<evidence type="ECO:0000259" key="9">
    <source>
        <dbReference type="PROSITE" id="PS50928"/>
    </source>
</evidence>
<feature type="domain" description="ABC transmembrane type-1" evidence="9">
    <location>
        <begin position="20"/>
        <end position="199"/>
    </location>
</feature>
<reference evidence="10 11" key="1">
    <citation type="submission" date="2019-08" db="EMBL/GenBank/DDBJ databases">
        <title>In-depth cultivation of the pig gut microbiome towards novel bacterial diversity and tailored functional studies.</title>
        <authorList>
            <person name="Wylensek D."/>
            <person name="Hitch T.C.A."/>
            <person name="Clavel T."/>
        </authorList>
    </citation>
    <scope>NUCLEOTIDE SEQUENCE [LARGE SCALE GENOMIC DNA]</scope>
    <source>
        <strain evidence="10 11">68-1-5</strain>
    </source>
</reference>
<comment type="subcellular location">
    <subcellularLocation>
        <location evidence="8">Cell membrane</location>
        <topology evidence="8">Multi-pass membrane protein</topology>
    </subcellularLocation>
    <subcellularLocation>
        <location evidence="1">Membrane</location>
        <topology evidence="1">Multi-pass membrane protein</topology>
    </subcellularLocation>
</comment>
<dbReference type="Gene3D" id="3.40.190.10">
    <property type="entry name" value="Periplasmic binding protein-like II"/>
    <property type="match status" value="1"/>
</dbReference>
<keyword evidence="5 8" id="KW-0472">Membrane</keyword>
<dbReference type="AlphaFoldDB" id="A0A6N7V604"/>
<dbReference type="PROSITE" id="PS50928">
    <property type="entry name" value="ABC_TM1"/>
    <property type="match status" value="1"/>
</dbReference>
<protein>
    <submittedName>
        <fullName evidence="10">ABC transporter permease subunit</fullName>
    </submittedName>
</protein>
<feature type="transmembrane region" description="Helical" evidence="8">
    <location>
        <begin position="57"/>
        <end position="74"/>
    </location>
</feature>
<keyword evidence="11" id="KW-1185">Reference proteome</keyword>